<name>A0ABQ9D0Y9_9PASS</name>
<comment type="caution">
    <text evidence="1">The sequence shown here is derived from an EMBL/GenBank/DDBJ whole genome shotgun (WGS) entry which is preliminary data.</text>
</comment>
<dbReference type="EMBL" id="WHWB01034428">
    <property type="protein sequence ID" value="KAJ7410126.1"/>
    <property type="molecule type" value="Genomic_DNA"/>
</dbReference>
<keyword evidence="2" id="KW-1185">Reference proteome</keyword>
<organism evidence="1 2">
    <name type="scientific">Willisornis vidua</name>
    <name type="common">Xingu scale-backed antbird</name>
    <dbReference type="NCBI Taxonomy" id="1566151"/>
    <lineage>
        <taxon>Eukaryota</taxon>
        <taxon>Metazoa</taxon>
        <taxon>Chordata</taxon>
        <taxon>Craniata</taxon>
        <taxon>Vertebrata</taxon>
        <taxon>Euteleostomi</taxon>
        <taxon>Archelosauria</taxon>
        <taxon>Archosauria</taxon>
        <taxon>Dinosauria</taxon>
        <taxon>Saurischia</taxon>
        <taxon>Theropoda</taxon>
        <taxon>Coelurosauria</taxon>
        <taxon>Aves</taxon>
        <taxon>Neognathae</taxon>
        <taxon>Neoaves</taxon>
        <taxon>Telluraves</taxon>
        <taxon>Australaves</taxon>
        <taxon>Passeriformes</taxon>
        <taxon>Thamnophilidae</taxon>
        <taxon>Willisornis</taxon>
    </lineage>
</organism>
<protein>
    <submittedName>
        <fullName evidence="1">Uncharacterized protein</fullName>
    </submittedName>
</protein>
<evidence type="ECO:0000313" key="2">
    <source>
        <dbReference type="Proteomes" id="UP001145742"/>
    </source>
</evidence>
<sequence>MAEVIRDWQSAVNLTEASSGCAAAAQSRDIVASSLTAGAVNGLADQYQVEPMLGGSPRCPIRQDWIRMPGRMEQPIHKPNYGNMGLVRSPYRWQRRAGQVRRSVVGVG</sequence>
<proteinExistence type="predicted"/>
<dbReference type="Proteomes" id="UP001145742">
    <property type="component" value="Unassembled WGS sequence"/>
</dbReference>
<gene>
    <name evidence="1" type="ORF">WISP_110960</name>
</gene>
<evidence type="ECO:0000313" key="1">
    <source>
        <dbReference type="EMBL" id="KAJ7410126.1"/>
    </source>
</evidence>
<accession>A0ABQ9D0Y9</accession>
<reference evidence="1" key="1">
    <citation type="submission" date="2019-10" db="EMBL/GenBank/DDBJ databases">
        <authorList>
            <person name="Soares A.E.R."/>
            <person name="Aleixo A."/>
            <person name="Schneider P."/>
            <person name="Miyaki C.Y."/>
            <person name="Schneider M.P."/>
            <person name="Mello C."/>
            <person name="Vasconcelos A.T.R."/>
        </authorList>
    </citation>
    <scope>NUCLEOTIDE SEQUENCE</scope>
    <source>
        <tissue evidence="1">Muscle</tissue>
    </source>
</reference>